<dbReference type="GeneID" id="1473983"/>
<dbReference type="HOGENOM" id="CLU_2712761_0_0_2"/>
<organism evidence="1 2">
    <name type="scientific">Methanosarcina acetivorans (strain ATCC 35395 / DSM 2834 / JCM 12185 / C2A)</name>
    <dbReference type="NCBI Taxonomy" id="188937"/>
    <lineage>
        <taxon>Archaea</taxon>
        <taxon>Methanobacteriati</taxon>
        <taxon>Methanobacteriota</taxon>
        <taxon>Stenosarchaea group</taxon>
        <taxon>Methanomicrobia</taxon>
        <taxon>Methanosarcinales</taxon>
        <taxon>Methanosarcinaceae</taxon>
        <taxon>Methanosarcina</taxon>
    </lineage>
</organism>
<dbReference type="EnsemblBacteria" id="AAM05494">
    <property type="protein sequence ID" value="AAM05494"/>
    <property type="gene ID" value="MA_2094"/>
</dbReference>
<dbReference type="KEGG" id="mac:MA_2094"/>
<sequence length="72" mass="8482">MKIAELKNDKFILKWLSSRRAADYYLLDNVSCSDLILINIYYSKEARDNFSQNPLWKDKIPEIMKLNTLVIG</sequence>
<proteinExistence type="predicted"/>
<protein>
    <submittedName>
        <fullName evidence="1">Uncharacterized protein</fullName>
    </submittedName>
</protein>
<keyword evidence="2" id="KW-1185">Reference proteome</keyword>
<dbReference type="Proteomes" id="UP000002487">
    <property type="component" value="Chromosome"/>
</dbReference>
<accession>Q8TP30</accession>
<evidence type="ECO:0000313" key="2">
    <source>
        <dbReference type="Proteomes" id="UP000002487"/>
    </source>
</evidence>
<gene>
    <name evidence="1" type="ordered locus">MA_2094</name>
</gene>
<dbReference type="RefSeq" id="WP_011022083.1">
    <property type="nucleotide sequence ID" value="NC_003552.1"/>
</dbReference>
<name>Q8TP30_METAC</name>
<reference evidence="1 2" key="1">
    <citation type="journal article" date="2002" name="Genome Res.">
        <title>The genome of Methanosarcina acetivorans reveals extensive metabolic and physiological diversity.</title>
        <authorList>
            <person name="Galagan J.E."/>
            <person name="Nusbaum C."/>
            <person name="Roy A."/>
            <person name="Endrizzi M.G."/>
            <person name="Macdonald P."/>
            <person name="FitzHugh W."/>
            <person name="Calvo S."/>
            <person name="Engels R."/>
            <person name="Smirnov S."/>
            <person name="Atnoor D."/>
            <person name="Brown A."/>
            <person name="Allen N."/>
            <person name="Naylor J."/>
            <person name="Stange-Thomann N."/>
            <person name="DeArellano K."/>
            <person name="Johnson R."/>
            <person name="Linton L."/>
            <person name="McEwan P."/>
            <person name="McKernan K."/>
            <person name="Talamas J."/>
            <person name="Tirrell A."/>
            <person name="Ye W."/>
            <person name="Zimmer A."/>
            <person name="Barber R.D."/>
            <person name="Cann I."/>
            <person name="Graham D.E."/>
            <person name="Grahame D.A."/>
            <person name="Guss A."/>
            <person name="Hedderich R."/>
            <person name="Ingram-Smith C."/>
            <person name="Kuettner C.H."/>
            <person name="Krzycki J.A."/>
            <person name="Leigh J.A."/>
            <person name="Li W."/>
            <person name="Liu J."/>
            <person name="Mukhopadhyay B."/>
            <person name="Reeve J.N."/>
            <person name="Smith K."/>
            <person name="Springer T.A."/>
            <person name="Umayam L.A."/>
            <person name="White O."/>
            <person name="White R.H."/>
            <person name="de Macario E.C."/>
            <person name="Ferry J.G."/>
            <person name="Jarrell K.F."/>
            <person name="Jing H."/>
            <person name="Macario A.J.L."/>
            <person name="Paulsen I."/>
            <person name="Pritchett M."/>
            <person name="Sowers K.R."/>
            <person name="Swanson R.V."/>
            <person name="Zinder S.H."/>
            <person name="Lander E."/>
            <person name="Metcalf W.W."/>
            <person name="Birren B."/>
        </authorList>
    </citation>
    <scope>NUCLEOTIDE SEQUENCE [LARGE SCALE GENOMIC DNA]</scope>
    <source>
        <strain evidence="2">ATCC 35395 / DSM 2834 / JCM 12185 / C2A</strain>
    </source>
</reference>
<evidence type="ECO:0000313" key="1">
    <source>
        <dbReference type="EMBL" id="AAM05494.1"/>
    </source>
</evidence>
<dbReference type="InParanoid" id="Q8TP30"/>
<dbReference type="EMBL" id="AE010299">
    <property type="protein sequence ID" value="AAM05494.1"/>
    <property type="molecule type" value="Genomic_DNA"/>
</dbReference>
<dbReference type="AlphaFoldDB" id="Q8TP30"/>